<evidence type="ECO:0000256" key="9">
    <source>
        <dbReference type="ARBA" id="ARBA00022692"/>
    </source>
</evidence>
<evidence type="ECO:0000256" key="13">
    <source>
        <dbReference type="ARBA" id="ARBA00022989"/>
    </source>
</evidence>
<evidence type="ECO:0000256" key="3">
    <source>
        <dbReference type="ARBA" id="ARBA00004533"/>
    </source>
</evidence>
<evidence type="ECO:0000256" key="7">
    <source>
        <dbReference type="ARBA" id="ARBA00022553"/>
    </source>
</evidence>
<dbReference type="InterPro" id="IPR036097">
    <property type="entry name" value="HisK_dim/P_sf"/>
</dbReference>
<feature type="domain" description="Histidine kinase" evidence="17">
    <location>
        <begin position="246"/>
        <end position="458"/>
    </location>
</feature>
<dbReference type="Pfam" id="PF00672">
    <property type="entry name" value="HAMP"/>
    <property type="match status" value="1"/>
</dbReference>
<dbReference type="SMART" id="SM00304">
    <property type="entry name" value="HAMP"/>
    <property type="match status" value="1"/>
</dbReference>
<dbReference type="InterPro" id="IPR050428">
    <property type="entry name" value="TCS_sensor_his_kinase"/>
</dbReference>
<dbReference type="CDD" id="cd06225">
    <property type="entry name" value="HAMP"/>
    <property type="match status" value="1"/>
</dbReference>
<dbReference type="PROSITE" id="PS50109">
    <property type="entry name" value="HIS_KIN"/>
    <property type="match status" value="1"/>
</dbReference>
<gene>
    <name evidence="19" type="ORF">AVDCRST_MAG42-2017</name>
</gene>
<sequence length="459" mass="49675">MPSAPTEPRSIATQLVLLFTAAAALLLGCALGVLYWIVVQHASEEDDHALADKVFALRAHIREAGAAEGLRDELQAMHADERSAYSVRVLNPAREPVAQTPGMDELLPVSGFPAVGHGEPRDVNGRPFKLSVAQETAADGQTYTVQVAQDRSRDAEFTNRFRLLLAGVLIAGILAAAVIAVTVTKRGLRPLAAMTSSVQRIRPAHLDERVAPAGWPRELQPLAIAFDQMLDRLEDSFTRLSRFSADLAHELRTPIANIRGETEVALTRPRSPGEYQKVLESSLGECERLSAIIDSLLFLARAEAADRSIQPVRFDAREEIQKIAEFYQPIAEERAITLACNGKAQIDADPVLFRRAVSNLVENALRYTPEAGRISIGLTARDADVQVAVQDNGSGIGAEHLPRVFDRFYRADPARSPHGSGLGLALVKSIADLHSGTAEIASRVGHGTTVTLTLPVRPS</sequence>
<evidence type="ECO:0000256" key="1">
    <source>
        <dbReference type="ARBA" id="ARBA00000085"/>
    </source>
</evidence>
<feature type="domain" description="HAMP" evidence="18">
    <location>
        <begin position="185"/>
        <end position="238"/>
    </location>
</feature>
<dbReference type="PANTHER" id="PTHR45436">
    <property type="entry name" value="SENSOR HISTIDINE KINASE YKOH"/>
    <property type="match status" value="1"/>
</dbReference>
<dbReference type="SUPFAM" id="SSF158472">
    <property type="entry name" value="HAMP domain-like"/>
    <property type="match status" value="1"/>
</dbReference>
<dbReference type="GO" id="GO:0005886">
    <property type="term" value="C:plasma membrane"/>
    <property type="evidence" value="ECO:0007669"/>
    <property type="project" value="UniProtKB-SubCell"/>
</dbReference>
<dbReference type="InterPro" id="IPR003660">
    <property type="entry name" value="HAMP_dom"/>
</dbReference>
<evidence type="ECO:0000256" key="11">
    <source>
        <dbReference type="ARBA" id="ARBA00022777"/>
    </source>
</evidence>
<evidence type="ECO:0000256" key="16">
    <source>
        <dbReference type="SAM" id="Phobius"/>
    </source>
</evidence>
<dbReference type="SUPFAM" id="SSF47384">
    <property type="entry name" value="Homodimeric domain of signal transducing histidine kinase"/>
    <property type="match status" value="1"/>
</dbReference>
<keyword evidence="9 16" id="KW-0812">Transmembrane</keyword>
<evidence type="ECO:0000256" key="14">
    <source>
        <dbReference type="ARBA" id="ARBA00023012"/>
    </source>
</evidence>
<comment type="subcellular location">
    <subcellularLocation>
        <location evidence="3">Cell inner membrane</location>
    </subcellularLocation>
    <subcellularLocation>
        <location evidence="2">Membrane</location>
        <topology evidence="2">Multi-pass membrane protein</topology>
    </subcellularLocation>
</comment>
<dbReference type="InterPro" id="IPR004358">
    <property type="entry name" value="Sig_transdc_His_kin-like_C"/>
</dbReference>
<dbReference type="InterPro" id="IPR006290">
    <property type="entry name" value="CztS_silS_copS"/>
</dbReference>
<dbReference type="NCBIfam" id="TIGR01386">
    <property type="entry name" value="cztS_silS_copS"/>
    <property type="match status" value="1"/>
</dbReference>
<evidence type="ECO:0000256" key="5">
    <source>
        <dbReference type="ARBA" id="ARBA00022475"/>
    </source>
</evidence>
<dbReference type="CDD" id="cd00075">
    <property type="entry name" value="HATPase"/>
    <property type="match status" value="1"/>
</dbReference>
<dbReference type="InterPro" id="IPR003661">
    <property type="entry name" value="HisK_dim/P_dom"/>
</dbReference>
<dbReference type="InterPro" id="IPR003594">
    <property type="entry name" value="HATPase_dom"/>
</dbReference>
<keyword evidence="11 19" id="KW-0418">Kinase</keyword>
<feature type="transmembrane region" description="Helical" evidence="16">
    <location>
        <begin position="161"/>
        <end position="183"/>
    </location>
</feature>
<evidence type="ECO:0000259" key="17">
    <source>
        <dbReference type="PROSITE" id="PS50109"/>
    </source>
</evidence>
<protein>
    <recommendedName>
        <fullName evidence="4">histidine kinase</fullName>
        <ecNumber evidence="4">2.7.13.3</ecNumber>
    </recommendedName>
</protein>
<keyword evidence="5" id="KW-1003">Cell membrane</keyword>
<name>A0A6J4ID25_9BACT</name>
<dbReference type="FunFam" id="3.30.565.10:FF:000006">
    <property type="entry name" value="Sensor histidine kinase WalK"/>
    <property type="match status" value="1"/>
</dbReference>
<dbReference type="Gene3D" id="6.10.340.10">
    <property type="match status" value="1"/>
</dbReference>
<evidence type="ECO:0000256" key="2">
    <source>
        <dbReference type="ARBA" id="ARBA00004141"/>
    </source>
</evidence>
<evidence type="ECO:0000259" key="18">
    <source>
        <dbReference type="PROSITE" id="PS50885"/>
    </source>
</evidence>
<keyword evidence="8" id="KW-0808">Transferase</keyword>
<reference evidence="19" key="1">
    <citation type="submission" date="2020-02" db="EMBL/GenBank/DDBJ databases">
        <authorList>
            <person name="Meier V. D."/>
        </authorList>
    </citation>
    <scope>NUCLEOTIDE SEQUENCE</scope>
    <source>
        <strain evidence="19">AVDCRST_MAG42</strain>
    </source>
</reference>
<keyword evidence="13 16" id="KW-1133">Transmembrane helix</keyword>
<evidence type="ECO:0000256" key="15">
    <source>
        <dbReference type="ARBA" id="ARBA00023136"/>
    </source>
</evidence>
<dbReference type="FunFam" id="1.10.287.130:FF:000001">
    <property type="entry name" value="Two-component sensor histidine kinase"/>
    <property type="match status" value="1"/>
</dbReference>
<dbReference type="Pfam" id="PF00512">
    <property type="entry name" value="HisKA"/>
    <property type="match status" value="1"/>
</dbReference>
<dbReference type="PANTHER" id="PTHR45436:SF15">
    <property type="entry name" value="SENSOR HISTIDINE KINASE CUSS"/>
    <property type="match status" value="1"/>
</dbReference>
<keyword evidence="7" id="KW-0597">Phosphoprotein</keyword>
<dbReference type="PROSITE" id="PS50885">
    <property type="entry name" value="HAMP"/>
    <property type="match status" value="1"/>
</dbReference>
<dbReference type="SMART" id="SM00387">
    <property type="entry name" value="HATPase_c"/>
    <property type="match status" value="1"/>
</dbReference>
<evidence type="ECO:0000256" key="6">
    <source>
        <dbReference type="ARBA" id="ARBA00022519"/>
    </source>
</evidence>
<dbReference type="SUPFAM" id="SSF55874">
    <property type="entry name" value="ATPase domain of HSP90 chaperone/DNA topoisomerase II/histidine kinase"/>
    <property type="match status" value="1"/>
</dbReference>
<dbReference type="EC" id="2.7.13.3" evidence="4"/>
<organism evidence="19">
    <name type="scientific">uncultured Chthoniobacterales bacterium</name>
    <dbReference type="NCBI Taxonomy" id="1836801"/>
    <lineage>
        <taxon>Bacteria</taxon>
        <taxon>Pseudomonadati</taxon>
        <taxon>Verrucomicrobiota</taxon>
        <taxon>Spartobacteria</taxon>
        <taxon>Chthoniobacterales</taxon>
        <taxon>environmental samples</taxon>
    </lineage>
</organism>
<dbReference type="InterPro" id="IPR005467">
    <property type="entry name" value="His_kinase_dom"/>
</dbReference>
<dbReference type="EMBL" id="CADCTA010000074">
    <property type="protein sequence ID" value="CAA9246857.1"/>
    <property type="molecule type" value="Genomic_DNA"/>
</dbReference>
<dbReference type="GO" id="GO:0000155">
    <property type="term" value="F:phosphorelay sensor kinase activity"/>
    <property type="evidence" value="ECO:0007669"/>
    <property type="project" value="InterPro"/>
</dbReference>
<evidence type="ECO:0000256" key="10">
    <source>
        <dbReference type="ARBA" id="ARBA00022741"/>
    </source>
</evidence>
<evidence type="ECO:0000256" key="8">
    <source>
        <dbReference type="ARBA" id="ARBA00022679"/>
    </source>
</evidence>
<dbReference type="PRINTS" id="PR00344">
    <property type="entry name" value="BCTRLSENSOR"/>
</dbReference>
<keyword evidence="12" id="KW-0067">ATP-binding</keyword>
<feature type="transmembrane region" description="Helical" evidence="16">
    <location>
        <begin position="15"/>
        <end position="38"/>
    </location>
</feature>
<keyword evidence="6" id="KW-0997">Cell inner membrane</keyword>
<dbReference type="Pfam" id="PF02518">
    <property type="entry name" value="HATPase_c"/>
    <property type="match status" value="1"/>
</dbReference>
<evidence type="ECO:0000256" key="4">
    <source>
        <dbReference type="ARBA" id="ARBA00012438"/>
    </source>
</evidence>
<keyword evidence="15 16" id="KW-0472">Membrane</keyword>
<keyword evidence="10" id="KW-0547">Nucleotide-binding</keyword>
<proteinExistence type="predicted"/>
<dbReference type="Gene3D" id="3.30.565.10">
    <property type="entry name" value="Histidine kinase-like ATPase, C-terminal domain"/>
    <property type="match status" value="1"/>
</dbReference>
<dbReference type="AlphaFoldDB" id="A0A6J4ID25"/>
<dbReference type="GO" id="GO:0005524">
    <property type="term" value="F:ATP binding"/>
    <property type="evidence" value="ECO:0007669"/>
    <property type="project" value="UniProtKB-KW"/>
</dbReference>
<dbReference type="CDD" id="cd00082">
    <property type="entry name" value="HisKA"/>
    <property type="match status" value="1"/>
</dbReference>
<comment type="catalytic activity">
    <reaction evidence="1">
        <text>ATP + protein L-histidine = ADP + protein N-phospho-L-histidine.</text>
        <dbReference type="EC" id="2.7.13.3"/>
    </reaction>
</comment>
<accession>A0A6J4ID25</accession>
<evidence type="ECO:0000256" key="12">
    <source>
        <dbReference type="ARBA" id="ARBA00022840"/>
    </source>
</evidence>
<evidence type="ECO:0000313" key="19">
    <source>
        <dbReference type="EMBL" id="CAA9246857.1"/>
    </source>
</evidence>
<dbReference type="Gene3D" id="1.10.287.130">
    <property type="match status" value="1"/>
</dbReference>
<dbReference type="InterPro" id="IPR036890">
    <property type="entry name" value="HATPase_C_sf"/>
</dbReference>
<keyword evidence="14" id="KW-0902">Two-component regulatory system</keyword>
<dbReference type="SMART" id="SM00388">
    <property type="entry name" value="HisKA"/>
    <property type="match status" value="1"/>
</dbReference>